<evidence type="ECO:0000256" key="2">
    <source>
        <dbReference type="ARBA" id="ARBA00022723"/>
    </source>
</evidence>
<evidence type="ECO:0000256" key="3">
    <source>
        <dbReference type="ARBA" id="ARBA00022771"/>
    </source>
</evidence>
<evidence type="ECO:0000256" key="6">
    <source>
        <dbReference type="ARBA" id="ARBA00023163"/>
    </source>
</evidence>
<keyword evidence="2" id="KW-0479">Metal-binding</keyword>
<proteinExistence type="predicted"/>
<dbReference type="InterPro" id="IPR052035">
    <property type="entry name" value="ZnF_BED_domain_contain"/>
</dbReference>
<feature type="domain" description="BED-type" evidence="8">
    <location>
        <begin position="9"/>
        <end position="59"/>
    </location>
</feature>
<dbReference type="InterPro" id="IPR012337">
    <property type="entry name" value="RNaseH-like_sf"/>
</dbReference>
<protein>
    <submittedName>
        <fullName evidence="10">E3 SUMO-protein ligase ZBED1-like</fullName>
    </submittedName>
</protein>
<reference evidence="10" key="1">
    <citation type="submission" date="2025-08" db="UniProtKB">
        <authorList>
            <consortium name="RefSeq"/>
        </authorList>
    </citation>
    <scope>IDENTIFICATION</scope>
</reference>
<dbReference type="PANTHER" id="PTHR46481:SF10">
    <property type="entry name" value="ZINC FINGER BED DOMAIN-CONTAINING PROTEIN 39"/>
    <property type="match status" value="1"/>
</dbReference>
<keyword evidence="3" id="KW-0863">Zinc-finger</keyword>
<dbReference type="GeneID" id="136079410"/>
<evidence type="ECO:0000256" key="1">
    <source>
        <dbReference type="ARBA" id="ARBA00004123"/>
    </source>
</evidence>
<dbReference type="Pfam" id="PF02892">
    <property type="entry name" value="zf-BED"/>
    <property type="match status" value="1"/>
</dbReference>
<dbReference type="Proteomes" id="UP001652625">
    <property type="component" value="Chromosome 04"/>
</dbReference>
<keyword evidence="6" id="KW-0804">Transcription</keyword>
<keyword evidence="4" id="KW-0862">Zinc</keyword>
<evidence type="ECO:0000313" key="10">
    <source>
        <dbReference type="RefSeq" id="XP_065651218.1"/>
    </source>
</evidence>
<gene>
    <name evidence="10" type="primary">LOC136079410</name>
</gene>
<dbReference type="InterPro" id="IPR036236">
    <property type="entry name" value="Znf_C2H2_sf"/>
</dbReference>
<name>A0ABM4BQ18_HYDVU</name>
<comment type="subcellular location">
    <subcellularLocation>
        <location evidence="1">Nucleus</location>
    </subcellularLocation>
</comment>
<dbReference type="SUPFAM" id="SSF57667">
    <property type="entry name" value="beta-beta-alpha zinc fingers"/>
    <property type="match status" value="1"/>
</dbReference>
<accession>A0ABM4BQ18</accession>
<dbReference type="SUPFAM" id="SSF53098">
    <property type="entry name" value="Ribonuclease H-like"/>
    <property type="match status" value="1"/>
</dbReference>
<evidence type="ECO:0000313" key="9">
    <source>
        <dbReference type="Proteomes" id="UP001652625"/>
    </source>
</evidence>
<dbReference type="RefSeq" id="XP_065651218.1">
    <property type="nucleotide sequence ID" value="XM_065795146.1"/>
</dbReference>
<dbReference type="InterPro" id="IPR003656">
    <property type="entry name" value="Znf_BED"/>
</dbReference>
<keyword evidence="9" id="KW-1185">Reference proteome</keyword>
<keyword evidence="7" id="KW-0539">Nucleus</keyword>
<dbReference type="PANTHER" id="PTHR46481">
    <property type="entry name" value="ZINC FINGER BED DOMAIN-CONTAINING PROTEIN 4"/>
    <property type="match status" value="1"/>
</dbReference>
<evidence type="ECO:0000256" key="7">
    <source>
        <dbReference type="ARBA" id="ARBA00023242"/>
    </source>
</evidence>
<evidence type="ECO:0000259" key="8">
    <source>
        <dbReference type="Pfam" id="PF02892"/>
    </source>
</evidence>
<evidence type="ECO:0000256" key="4">
    <source>
        <dbReference type="ARBA" id="ARBA00022833"/>
    </source>
</evidence>
<sequence>MLINNFPESKVWNYFVKNNDSTITTCKYKDALTNETCNNDLKYNKNTSLMANHLYSNHRSNIKESKLPSITTGHLSIKAAFANSYSYCPSSQKYRDLEDPMCNFILQTGQLLSIVDNKHFFKMLGLFDSKYKLSTRQRFSCEIVPLKFESFKIKVMHLLNETEFRHLTTDGWTSQASLSYIGATIHFVDQNFCLKSIRISLKQSPNAHTSLYLKEQIELILNKWKINDKILSKFSDTAANIKHCLEDLMNKLYIPCF</sequence>
<organism evidence="9 10">
    <name type="scientific">Hydra vulgaris</name>
    <name type="common">Hydra</name>
    <name type="synonym">Hydra attenuata</name>
    <dbReference type="NCBI Taxonomy" id="6087"/>
    <lineage>
        <taxon>Eukaryota</taxon>
        <taxon>Metazoa</taxon>
        <taxon>Cnidaria</taxon>
        <taxon>Hydrozoa</taxon>
        <taxon>Hydroidolina</taxon>
        <taxon>Anthoathecata</taxon>
        <taxon>Aplanulata</taxon>
        <taxon>Hydridae</taxon>
        <taxon>Hydra</taxon>
    </lineage>
</organism>
<evidence type="ECO:0000256" key="5">
    <source>
        <dbReference type="ARBA" id="ARBA00023015"/>
    </source>
</evidence>
<keyword evidence="5" id="KW-0805">Transcription regulation</keyword>